<reference evidence="1" key="1">
    <citation type="journal article" date="2022" name="Nat. Microbiol.">
        <title>Unique mobile elements and scalable gene flow at the prokaryote-eukaryote boundary revealed by circularized Asgard archaea genomes.</title>
        <authorList>
            <person name="Wu F."/>
            <person name="Speth D.R."/>
            <person name="Philosof A."/>
            <person name="Cremiere A."/>
            <person name="Narayanan A."/>
            <person name="Barco R.A."/>
            <person name="Connon S.A."/>
            <person name="Amend J.P."/>
            <person name="Antoshechkin I.A."/>
            <person name="Orphan V.J."/>
        </authorList>
    </citation>
    <scope>NUCLEOTIDE SEQUENCE</scope>
    <source>
        <strain evidence="1">PM71</strain>
    </source>
</reference>
<accession>A0A9Y1BL98</accession>
<protein>
    <submittedName>
        <fullName evidence="1">Uncharacterized protein</fullName>
    </submittedName>
</protein>
<gene>
    <name evidence="1" type="ORF">K9W45_01180</name>
</gene>
<evidence type="ECO:0000313" key="1">
    <source>
        <dbReference type="EMBL" id="UJG41088.1"/>
    </source>
</evidence>
<sequence>MFFDPSLLNILSKEIEQISSKSKNILEIQALKCRIDAVVLKMQKKLDLSAEKIKESFRIAKKFKKSNRDIFYDIAFSYLSFYPELIRKNTKTDHSFWKEVINYFYKTNKIRSYLVIKSFYILFLIRQAQNDKAKSLIEEVERENILEKVHIEIRIMISFRIGKSYYLLKQYSLAEKYFELSFKLQKQSRLLFHYYFFALESLKFLARSAVFKGNLEKSMNYLKELYQILAKLRGKIEEETYDYYFYKLYSTLRFIYYVMDKDFSEEIFPNLKEQLSKIVKIEEFLFLKDQNLIIEYYAEKNDELQSAYIESVVDLLFVDDTPKEEVEKRLLKLHEALKKRTFTQEFSIINKLESCKILLSRGLFDYFHSLIEELESEIKNTEVIIYRIQFKIYKLIDLYLQDKAKNKERALQGLSELEIECKKLKFIKITEEIKMYKLLINSEYLAEKLKEEFMKIALQEEYEEQSKQLIQEFSKNKQKKL</sequence>
<dbReference type="EMBL" id="CP084166">
    <property type="protein sequence ID" value="UJG41088.1"/>
    <property type="molecule type" value="Genomic_DNA"/>
</dbReference>
<name>A0A9Y1BL98_9ARCH</name>
<dbReference type="Proteomes" id="UP001201020">
    <property type="component" value="Chromosome"/>
</dbReference>
<dbReference type="AlphaFoldDB" id="A0A9Y1BL98"/>
<proteinExistence type="predicted"/>
<organism evidence="1">
    <name type="scientific">Candidatus Heimdallarchaeum aukensis</name>
    <dbReference type="NCBI Taxonomy" id="2876573"/>
    <lineage>
        <taxon>Archaea</taxon>
        <taxon>Promethearchaeati</taxon>
        <taxon>Candidatus Heimdallarchaeota</taxon>
        <taxon>Candidatus Heimdallarchaeia (ex Rinke et al. 2021) (nom. nud.)</taxon>
        <taxon>Candidatus Heimdallarchaeales</taxon>
        <taxon>Candidatus Heimdallarchaeaceae</taxon>
        <taxon>Candidatus Heimdallarchaeum</taxon>
    </lineage>
</organism>